<dbReference type="SUPFAM" id="SSF51735">
    <property type="entry name" value="NAD(P)-binding Rossmann-fold domains"/>
    <property type="match status" value="1"/>
</dbReference>
<evidence type="ECO:0000313" key="4">
    <source>
        <dbReference type="EMBL" id="ANY75165.1"/>
    </source>
</evidence>
<sequence length="327" mass="36676">MLNVAMLSKWHVHAEDYARKLQSHGKVKLTAVWDEQPERGREWAARLGADFEADLDTLLQREDIDGVVVDAPTSMHADVMVAAAEAGKHIFTEKAMALTVEECDRISAAVRKAGVKFCISFPARTRPHQLFAKQLIDDHVLGDVTLLRIRNGHDGALNNWLPDYWYDEKQTGGGAMMDLGCHPMYLASWMLGQPKRITSMFHYFTHRAVEDNAQCSIEFVNNAVALVETSLVTYRTPSALEIYGTEGTLMISDDSVRIISKKLELPFSGWISPTQLPKEQPLPIIQWADALLDDKPMPSGLEDGTKLTELLEAAYIAHKENRTVEFK</sequence>
<dbReference type="GO" id="GO:0000166">
    <property type="term" value="F:nucleotide binding"/>
    <property type="evidence" value="ECO:0007669"/>
    <property type="project" value="InterPro"/>
</dbReference>
<dbReference type="Gene3D" id="3.30.360.10">
    <property type="entry name" value="Dihydrodipicolinate Reductase, domain 2"/>
    <property type="match status" value="1"/>
</dbReference>
<dbReference type="PANTHER" id="PTHR43818:SF11">
    <property type="entry name" value="BCDNA.GH03377"/>
    <property type="match status" value="1"/>
</dbReference>
<dbReference type="KEGG" id="pib:BBD41_22760"/>
<keyword evidence="1" id="KW-0560">Oxidoreductase</keyword>
<dbReference type="AlphaFoldDB" id="A0A1B2E5B3"/>
<evidence type="ECO:0000259" key="2">
    <source>
        <dbReference type="Pfam" id="PF01408"/>
    </source>
</evidence>
<name>A0A1B2E5B3_9BACL</name>
<proteinExistence type="predicted"/>
<dbReference type="SUPFAM" id="SSF55347">
    <property type="entry name" value="Glyceraldehyde-3-phosphate dehydrogenase-like, C-terminal domain"/>
    <property type="match status" value="1"/>
</dbReference>
<accession>A0A1B2E5B3</accession>
<dbReference type="InterPro" id="IPR000683">
    <property type="entry name" value="Gfo/Idh/MocA-like_OxRdtase_N"/>
</dbReference>
<dbReference type="EMBL" id="CP016809">
    <property type="protein sequence ID" value="ANY75165.1"/>
    <property type="molecule type" value="Genomic_DNA"/>
</dbReference>
<evidence type="ECO:0000259" key="3">
    <source>
        <dbReference type="Pfam" id="PF22725"/>
    </source>
</evidence>
<evidence type="ECO:0000256" key="1">
    <source>
        <dbReference type="ARBA" id="ARBA00023002"/>
    </source>
</evidence>
<feature type="domain" description="GFO/IDH/MocA-like oxidoreductase" evidence="3">
    <location>
        <begin position="132"/>
        <end position="249"/>
    </location>
</feature>
<reference evidence="4" key="1">
    <citation type="submission" date="2016-08" db="EMBL/GenBank/DDBJ databases">
        <title>Complete Genome Seqeunce of Paenibacillus sp. nov. IHBB 9852 from high altitute lake of Indian trans-Himalayas.</title>
        <authorList>
            <person name="Kiran S."/>
            <person name="Swarnkar M.K."/>
            <person name="Rana A."/>
            <person name="Tewari R."/>
            <person name="Gulati A."/>
        </authorList>
    </citation>
    <scope>NUCLEOTIDE SEQUENCE [LARGE SCALE GENOMIC DNA]</scope>
    <source>
        <strain evidence="4">IHBB 9852</strain>
    </source>
</reference>
<organism evidence="4">
    <name type="scientific">Paenibacillus ihbetae</name>
    <dbReference type="NCBI Taxonomy" id="1870820"/>
    <lineage>
        <taxon>Bacteria</taxon>
        <taxon>Bacillati</taxon>
        <taxon>Bacillota</taxon>
        <taxon>Bacilli</taxon>
        <taxon>Bacillales</taxon>
        <taxon>Paenibacillaceae</taxon>
        <taxon>Paenibacillus</taxon>
    </lineage>
</organism>
<feature type="domain" description="Gfo/Idh/MocA-like oxidoreductase N-terminal" evidence="2">
    <location>
        <begin position="15"/>
        <end position="118"/>
    </location>
</feature>
<gene>
    <name evidence="4" type="ORF">BBD41_22760</name>
</gene>
<dbReference type="InterPro" id="IPR050463">
    <property type="entry name" value="Gfo/Idh/MocA_oxidrdct_glycsds"/>
</dbReference>
<dbReference type="InterPro" id="IPR036291">
    <property type="entry name" value="NAD(P)-bd_dom_sf"/>
</dbReference>
<dbReference type="Pfam" id="PF01408">
    <property type="entry name" value="GFO_IDH_MocA"/>
    <property type="match status" value="1"/>
</dbReference>
<dbReference type="Gene3D" id="3.40.50.720">
    <property type="entry name" value="NAD(P)-binding Rossmann-like Domain"/>
    <property type="match status" value="1"/>
</dbReference>
<dbReference type="Pfam" id="PF22725">
    <property type="entry name" value="GFO_IDH_MocA_C3"/>
    <property type="match status" value="1"/>
</dbReference>
<dbReference type="PANTHER" id="PTHR43818">
    <property type="entry name" value="BCDNA.GH03377"/>
    <property type="match status" value="1"/>
</dbReference>
<dbReference type="InterPro" id="IPR055170">
    <property type="entry name" value="GFO_IDH_MocA-like_dom"/>
</dbReference>
<protein>
    <submittedName>
        <fullName evidence="4">Oxidoreductase</fullName>
    </submittedName>
</protein>
<dbReference type="RefSeq" id="WP_099478825.1">
    <property type="nucleotide sequence ID" value="NZ_CP016809.1"/>
</dbReference>
<dbReference type="GO" id="GO:0016491">
    <property type="term" value="F:oxidoreductase activity"/>
    <property type="evidence" value="ECO:0007669"/>
    <property type="project" value="UniProtKB-KW"/>
</dbReference>